<reference evidence="3 4" key="1">
    <citation type="submission" date="2020-07" db="EMBL/GenBank/DDBJ databases">
        <title>Streptomyces isolated from Indian soil.</title>
        <authorList>
            <person name="Mandal S."/>
            <person name="Maiti P.K."/>
        </authorList>
    </citation>
    <scope>NUCLEOTIDE SEQUENCE [LARGE SCALE GENOMIC DNA]</scope>
    <source>
        <strain evidence="3 4">PSKA54</strain>
    </source>
</reference>
<comment type="caution">
    <text evidence="3">The sequence shown here is derived from an EMBL/GenBank/DDBJ whole genome shotgun (WGS) entry which is preliminary data.</text>
</comment>
<feature type="compositionally biased region" description="Gly residues" evidence="1">
    <location>
        <begin position="151"/>
        <end position="168"/>
    </location>
</feature>
<keyword evidence="2" id="KW-0472">Membrane</keyword>
<keyword evidence="2" id="KW-0812">Transmembrane</keyword>
<organism evidence="3 4">
    <name type="scientific">Streptomyces himalayensis subsp. aureolus</name>
    <dbReference type="NCBI Taxonomy" id="2758039"/>
    <lineage>
        <taxon>Bacteria</taxon>
        <taxon>Bacillati</taxon>
        <taxon>Actinomycetota</taxon>
        <taxon>Actinomycetes</taxon>
        <taxon>Kitasatosporales</taxon>
        <taxon>Streptomycetaceae</taxon>
        <taxon>Streptomyces</taxon>
        <taxon>Streptomyces himalayensis</taxon>
    </lineage>
</organism>
<dbReference type="EMBL" id="JACEQY010000005">
    <property type="protein sequence ID" value="MBA4861256.1"/>
    <property type="molecule type" value="Genomic_DNA"/>
</dbReference>
<protein>
    <submittedName>
        <fullName evidence="3">Uncharacterized protein</fullName>
    </submittedName>
</protein>
<evidence type="ECO:0000256" key="2">
    <source>
        <dbReference type="SAM" id="Phobius"/>
    </source>
</evidence>
<feature type="transmembrane region" description="Helical" evidence="2">
    <location>
        <begin position="49"/>
        <end position="73"/>
    </location>
</feature>
<proteinExistence type="predicted"/>
<name>A0A7W2HEY1_9ACTN</name>
<sequence>MARRTVAWVAAIVLFVEAGGVALLNWFLGHVVDRQDMSLAGLDPDVMSVSAWIAGGVFGVYLALCGLAALLPALRGRAPAGVGRVLLISAAVVHGVLGAFVVGLVGWGAFAFMMLVLGLIVLTLMAYDGQAGDGARPAAPAGPRSSQDAAPGGGGVSPEGGAPGGGALRNGPSGSAAPQPA</sequence>
<feature type="region of interest" description="Disordered" evidence="1">
    <location>
        <begin position="135"/>
        <end position="181"/>
    </location>
</feature>
<evidence type="ECO:0000313" key="3">
    <source>
        <dbReference type="EMBL" id="MBA4861256.1"/>
    </source>
</evidence>
<feature type="compositionally biased region" description="Low complexity" evidence="1">
    <location>
        <begin position="135"/>
        <end position="150"/>
    </location>
</feature>
<feature type="transmembrane region" description="Helical" evidence="2">
    <location>
        <begin position="7"/>
        <end position="29"/>
    </location>
</feature>
<feature type="transmembrane region" description="Helical" evidence="2">
    <location>
        <begin position="109"/>
        <end position="127"/>
    </location>
</feature>
<feature type="transmembrane region" description="Helical" evidence="2">
    <location>
        <begin position="85"/>
        <end position="103"/>
    </location>
</feature>
<keyword evidence="4" id="KW-1185">Reference proteome</keyword>
<evidence type="ECO:0000256" key="1">
    <source>
        <dbReference type="SAM" id="MobiDB-lite"/>
    </source>
</evidence>
<accession>A0A7W2HEY1</accession>
<dbReference type="RefSeq" id="WP_181863296.1">
    <property type="nucleotide sequence ID" value="NZ_JACEQY010000005.1"/>
</dbReference>
<evidence type="ECO:0000313" key="4">
    <source>
        <dbReference type="Proteomes" id="UP000586976"/>
    </source>
</evidence>
<gene>
    <name evidence="3" type="ORF">H1V43_07625</name>
</gene>
<keyword evidence="2" id="KW-1133">Transmembrane helix</keyword>
<dbReference type="AlphaFoldDB" id="A0A7W2HEY1"/>
<dbReference type="Proteomes" id="UP000586976">
    <property type="component" value="Unassembled WGS sequence"/>
</dbReference>